<protein>
    <submittedName>
        <fullName evidence="1">Uncharacterized protein</fullName>
    </submittedName>
</protein>
<accession>A0AAN6G300</accession>
<proteinExistence type="predicted"/>
<name>A0AAN6G300_9BASI</name>
<gene>
    <name evidence="1" type="ORF">OC842_007826</name>
</gene>
<keyword evidence="2" id="KW-1185">Reference proteome</keyword>
<dbReference type="AlphaFoldDB" id="A0AAN6G300"/>
<dbReference type="EMBL" id="JAPDMQ010001330">
    <property type="protein sequence ID" value="KAK0518325.1"/>
    <property type="molecule type" value="Genomic_DNA"/>
</dbReference>
<comment type="caution">
    <text evidence="1">The sequence shown here is derived from an EMBL/GenBank/DDBJ whole genome shotgun (WGS) entry which is preliminary data.</text>
</comment>
<evidence type="ECO:0000313" key="2">
    <source>
        <dbReference type="Proteomes" id="UP001176521"/>
    </source>
</evidence>
<organism evidence="1 2">
    <name type="scientific">Tilletia horrida</name>
    <dbReference type="NCBI Taxonomy" id="155126"/>
    <lineage>
        <taxon>Eukaryota</taxon>
        <taxon>Fungi</taxon>
        <taxon>Dikarya</taxon>
        <taxon>Basidiomycota</taxon>
        <taxon>Ustilaginomycotina</taxon>
        <taxon>Exobasidiomycetes</taxon>
        <taxon>Tilletiales</taxon>
        <taxon>Tilletiaceae</taxon>
        <taxon>Tilletia</taxon>
    </lineage>
</organism>
<feature type="non-terminal residue" evidence="1">
    <location>
        <position position="1"/>
    </location>
</feature>
<sequence length="62" mass="6848">ALMEFKTITAHLLSTFEFLPPNLPSEPAVELEPIMQVVSHPAIKGDKSKTLAMPVRLKALHL</sequence>
<evidence type="ECO:0000313" key="1">
    <source>
        <dbReference type="EMBL" id="KAK0518325.1"/>
    </source>
</evidence>
<dbReference type="Proteomes" id="UP001176521">
    <property type="component" value="Unassembled WGS sequence"/>
</dbReference>
<reference evidence="1" key="1">
    <citation type="journal article" date="2023" name="PhytoFront">
        <title>Draft Genome Resources of Seven Strains of Tilletia horrida, Causal Agent of Kernel Smut of Rice.</title>
        <authorList>
            <person name="Khanal S."/>
            <person name="Antony Babu S."/>
            <person name="Zhou X.G."/>
        </authorList>
    </citation>
    <scope>NUCLEOTIDE SEQUENCE</scope>
    <source>
        <strain evidence="1">TX3</strain>
    </source>
</reference>